<evidence type="ECO:0000256" key="1">
    <source>
        <dbReference type="ARBA" id="ARBA00004571"/>
    </source>
</evidence>
<comment type="caution">
    <text evidence="13">The sequence shown here is derived from an EMBL/GenBank/DDBJ whole genome shotgun (WGS) entry which is preliminary data.</text>
</comment>
<dbReference type="InterPro" id="IPR011662">
    <property type="entry name" value="Secretin/TonB_short_N"/>
</dbReference>
<dbReference type="Pfam" id="PF07715">
    <property type="entry name" value="Plug"/>
    <property type="match status" value="1"/>
</dbReference>
<dbReference type="SUPFAM" id="SSF56935">
    <property type="entry name" value="Porins"/>
    <property type="match status" value="1"/>
</dbReference>
<keyword evidence="2" id="KW-0813">Transport</keyword>
<keyword evidence="4" id="KW-0410">Iron transport</keyword>
<keyword evidence="9" id="KW-0472">Membrane</keyword>
<dbReference type="PANTHER" id="PTHR32552">
    <property type="entry name" value="FERRICHROME IRON RECEPTOR-RELATED"/>
    <property type="match status" value="1"/>
</dbReference>
<keyword evidence="3" id="KW-1134">Transmembrane beta strand</keyword>
<dbReference type="RefSeq" id="WP_200355847.1">
    <property type="nucleotide sequence ID" value="NZ_JAENIL010000020.1"/>
</dbReference>
<name>A0A934RWI2_9BACT</name>
<evidence type="ECO:0000256" key="3">
    <source>
        <dbReference type="ARBA" id="ARBA00022452"/>
    </source>
</evidence>
<evidence type="ECO:0000256" key="11">
    <source>
        <dbReference type="SAM" id="MobiDB-lite"/>
    </source>
</evidence>
<evidence type="ECO:0000313" key="14">
    <source>
        <dbReference type="Proteomes" id="UP000617628"/>
    </source>
</evidence>
<evidence type="ECO:0000256" key="9">
    <source>
        <dbReference type="ARBA" id="ARBA00023136"/>
    </source>
</evidence>
<dbReference type="InterPro" id="IPR012910">
    <property type="entry name" value="Plug_dom"/>
</dbReference>
<protein>
    <submittedName>
        <fullName evidence="13">TonB-dependent receptor plug domain-containing protein</fullName>
    </submittedName>
</protein>
<comment type="subcellular location">
    <subcellularLocation>
        <location evidence="1">Cell outer membrane</location>
        <topology evidence="1">Multi-pass membrane protein</topology>
    </subcellularLocation>
</comment>
<dbReference type="Proteomes" id="UP000617628">
    <property type="component" value="Unassembled WGS sequence"/>
</dbReference>
<feature type="compositionally biased region" description="Polar residues" evidence="11">
    <location>
        <begin position="149"/>
        <end position="176"/>
    </location>
</feature>
<dbReference type="InterPro" id="IPR037066">
    <property type="entry name" value="Plug_dom_sf"/>
</dbReference>
<dbReference type="PANTHER" id="PTHR32552:SF68">
    <property type="entry name" value="FERRICHROME OUTER MEMBRANE TRANSPORTER_PHAGE RECEPTOR"/>
    <property type="match status" value="1"/>
</dbReference>
<proteinExistence type="predicted"/>
<evidence type="ECO:0000256" key="7">
    <source>
        <dbReference type="ARBA" id="ARBA00023004"/>
    </source>
</evidence>
<dbReference type="Gene3D" id="2.40.170.20">
    <property type="entry name" value="TonB-dependent receptor, beta-barrel domain"/>
    <property type="match status" value="1"/>
</dbReference>
<keyword evidence="10" id="KW-0998">Cell outer membrane</keyword>
<sequence length="1299" mass="142836">MSPIYPNSIFELQEQPVRTGGHFESHKDCDSNEMGIRDVIFIALASKLAIHPALEAAQNSNDPNGLLLAQSMRFEIGSAWAEESLPLLLAQIDLPVIYIRNEITGIKLNAVIGEYSPAEALHQLTANTGLVVIKDEDSGTWLIKRQDPESSTFTTMKDGSNNQQNSFEPNMANTKPTPKKRLVQTSKGLLALLAASNVADIKGQENEEEVFELSPFSVTGQEDSGYRATSTLAGTRLNTDLKNVGSAISVLTQEFFEDTGATDAASVLSYALSTEVSGPQGNFAGNTYNSRGNSANTNSVRANPEGAQRVRGLASAELTRNYFLTDIAFDSYNTSAVTINRGPNSLLFGIGSPGGVIENSLNKASLGSDFGEVSLRLGKRGSYRASVDYNKVLIEDKLAVRFAVLDEEENFRQEPAFEEDSRFFFTFESVLAKNEDSDFLGKTTLRGNYENGSIDRNPPEVLPPADGLKDWFSTPDPAIQDIVGIDWATTPGADWAVDGSFVPKWTVDSDRIEGFPGAFREPAIRGSAREPYFISEAVYFQPDGTIGIGIPSASDLTGVQARILYKDGEYGRVGGNPRTDLHYTKPFEGESYSPNFVVPVIMNRNIFDNRNHLLYGNSSFSNDDFEAYNLTLEQSFFGGNGGLEIAFDEQNFERESSLPFTGSREYAIRIDVSENLPYQDVPNPNLGRPVIATNWGDMDTRSVDRQALRATAFYQLDFTDREDPFKWIGKHVLTGFYSEQEIDRRGEGYIGRYVGADFDFQAAVTQRTINNFRNGANIIQYIGPSYLNDSSIQSKDDIHIGNIATIPAFVDGEEFKVAYFDSRTRTHEIGHIATRRILNSGSLSQDKIDSNVFSIQSYLLNGNLVGLAGWREDSIDSYEIASNDRLPTGEYDPANFVLGDTPASADGDTFTWSLVAHVPQELPGKSKLSFHYNESENFAPSGVRRNTLGDLLSPPEGTTKEYGFSLDLLESKLFIRANWYETTSANAQDSAVQSAANSTLSSPLFWLQNFKEAELDGLTIAEALTTDQNPPEAGSLFSSYDEHYNTIIGSLPPTLAQRANIRYDGNAWVTDPLPGRIATTSFKAEGFEVDLTATPTSNWRLGLNVAKQETVQSDTAAVLSQVSNTLVQGLQGAGLWDLNDAPLIGGWTFNTRYTRDAILPVAAALTKDGQFSPEQRKWRANAFTNYKFEDGRFKGLGIGGALRWQDKVATGFPLSLNSDGIQVPDLSSPFLGSDELSGDLWASYQTRLGDKIDWKIQLNIRNLIGESDYIPVRTNPDGSLAVVRNPNPTEVFLTNTFKF</sequence>
<dbReference type="GO" id="GO:0009279">
    <property type="term" value="C:cell outer membrane"/>
    <property type="evidence" value="ECO:0007669"/>
    <property type="project" value="UniProtKB-SubCell"/>
</dbReference>
<keyword evidence="7" id="KW-0408">Iron</keyword>
<keyword evidence="6" id="KW-0732">Signal</keyword>
<evidence type="ECO:0000256" key="6">
    <source>
        <dbReference type="ARBA" id="ARBA00022729"/>
    </source>
</evidence>
<keyword evidence="5" id="KW-0812">Transmembrane</keyword>
<dbReference type="GO" id="GO:0015344">
    <property type="term" value="F:siderophore uptake transmembrane transporter activity"/>
    <property type="evidence" value="ECO:0007669"/>
    <property type="project" value="TreeGrafter"/>
</dbReference>
<evidence type="ECO:0000259" key="12">
    <source>
        <dbReference type="SMART" id="SM00965"/>
    </source>
</evidence>
<keyword evidence="8" id="KW-0406">Ion transport</keyword>
<evidence type="ECO:0000256" key="5">
    <source>
        <dbReference type="ARBA" id="ARBA00022692"/>
    </source>
</evidence>
<feature type="region of interest" description="Disordered" evidence="11">
    <location>
        <begin position="149"/>
        <end position="178"/>
    </location>
</feature>
<evidence type="ECO:0000256" key="8">
    <source>
        <dbReference type="ARBA" id="ARBA00023065"/>
    </source>
</evidence>
<dbReference type="InterPro" id="IPR039426">
    <property type="entry name" value="TonB-dep_rcpt-like"/>
</dbReference>
<evidence type="ECO:0000256" key="2">
    <source>
        <dbReference type="ARBA" id="ARBA00022448"/>
    </source>
</evidence>
<evidence type="ECO:0000313" key="13">
    <source>
        <dbReference type="EMBL" id="MBK1877633.1"/>
    </source>
</evidence>
<evidence type="ECO:0000256" key="10">
    <source>
        <dbReference type="ARBA" id="ARBA00023237"/>
    </source>
</evidence>
<feature type="domain" description="Secretin/TonB short N-terminal" evidence="12">
    <location>
        <begin position="94"/>
        <end position="146"/>
    </location>
</feature>
<evidence type="ECO:0000256" key="4">
    <source>
        <dbReference type="ARBA" id="ARBA00022496"/>
    </source>
</evidence>
<dbReference type="Gene3D" id="2.170.130.10">
    <property type="entry name" value="TonB-dependent receptor, plug domain"/>
    <property type="match status" value="1"/>
</dbReference>
<keyword evidence="14" id="KW-1185">Reference proteome</keyword>
<dbReference type="InterPro" id="IPR036942">
    <property type="entry name" value="Beta-barrel_TonB_sf"/>
</dbReference>
<dbReference type="Gene3D" id="3.55.50.30">
    <property type="match status" value="1"/>
</dbReference>
<keyword evidence="13" id="KW-0675">Receptor</keyword>
<reference evidence="13" key="1">
    <citation type="submission" date="2021-01" db="EMBL/GenBank/DDBJ databases">
        <title>Modified the classification status of verrucomicrobia.</title>
        <authorList>
            <person name="Feng X."/>
        </authorList>
    </citation>
    <scope>NUCLEOTIDE SEQUENCE</scope>
    <source>
        <strain evidence="13">KCTC 13126</strain>
    </source>
</reference>
<dbReference type="SMART" id="SM00965">
    <property type="entry name" value="STN"/>
    <property type="match status" value="1"/>
</dbReference>
<gene>
    <name evidence="13" type="ORF">JIN87_12215</name>
</gene>
<organism evidence="13 14">
    <name type="scientific">Pelagicoccus mobilis</name>
    <dbReference type="NCBI Taxonomy" id="415221"/>
    <lineage>
        <taxon>Bacteria</taxon>
        <taxon>Pseudomonadati</taxon>
        <taxon>Verrucomicrobiota</taxon>
        <taxon>Opitutia</taxon>
        <taxon>Puniceicoccales</taxon>
        <taxon>Pelagicoccaceae</taxon>
        <taxon>Pelagicoccus</taxon>
    </lineage>
</organism>
<dbReference type="EMBL" id="JAENIL010000020">
    <property type="protein sequence ID" value="MBK1877633.1"/>
    <property type="molecule type" value="Genomic_DNA"/>
</dbReference>
<accession>A0A934RWI2</accession>